<organism evidence="1 2">
    <name type="scientific">Listeria rustica</name>
    <dbReference type="NCBI Taxonomy" id="2713503"/>
    <lineage>
        <taxon>Bacteria</taxon>
        <taxon>Bacillati</taxon>
        <taxon>Bacillota</taxon>
        <taxon>Bacilli</taxon>
        <taxon>Bacillales</taxon>
        <taxon>Listeriaceae</taxon>
        <taxon>Listeria</taxon>
    </lineage>
</organism>
<dbReference type="AlphaFoldDB" id="A0A7W1T5V0"/>
<name>A0A7W1T5V0_9LIST</name>
<dbReference type="EMBL" id="JABJVM010000004">
    <property type="protein sequence ID" value="MBA3925911.1"/>
    <property type="molecule type" value="Genomic_DNA"/>
</dbReference>
<keyword evidence="2" id="KW-1185">Reference proteome</keyword>
<gene>
    <name evidence="1" type="ORF">HPK16_06120</name>
</gene>
<sequence length="148" mass="16948">MEKEFELVMQEVEFPNDSRGVFDGTLLCLEFFVAKDKAAYDAESGEPMLRREDRRLVNRLIQGEFKVFEQRMEEEQDIRPLHHLDALFQALEGGLGALFSPEQEIEFANVGIDGFIQVYNDPNVQSKHADAILAKMLGSLDGEMDEEY</sequence>
<accession>A0A7W1T5V0</accession>
<reference evidence="1 2" key="1">
    <citation type="submission" date="2020-08" db="EMBL/GenBank/DDBJ databases">
        <title>Listeria ohnekaius sp. nov. and Listeria portnoyii sp. nov. isolated from non-agricultural and natural environments.</title>
        <authorList>
            <person name="Weller D."/>
            <person name="Belias A.M."/>
            <person name="Liao J."/>
            <person name="Guo S."/>
            <person name="Orsi R.H."/>
            <person name="Wiedmann M."/>
        </authorList>
    </citation>
    <scope>NUCLEOTIDE SEQUENCE [LARGE SCALE GENOMIC DNA]</scope>
    <source>
        <strain evidence="1 2">FSL W9-0585</strain>
    </source>
</reference>
<proteinExistence type="predicted"/>
<protein>
    <submittedName>
        <fullName evidence="1">Uncharacterized protein</fullName>
    </submittedName>
</protein>
<comment type="caution">
    <text evidence="1">The sequence shown here is derived from an EMBL/GenBank/DDBJ whole genome shotgun (WGS) entry which is preliminary data.</text>
</comment>
<dbReference type="Proteomes" id="UP000548787">
    <property type="component" value="Unassembled WGS sequence"/>
</dbReference>
<evidence type="ECO:0000313" key="1">
    <source>
        <dbReference type="EMBL" id="MBA3925911.1"/>
    </source>
</evidence>
<dbReference type="RefSeq" id="WP_181676111.1">
    <property type="nucleotide sequence ID" value="NZ_JABJVM010000004.1"/>
</dbReference>
<evidence type="ECO:0000313" key="2">
    <source>
        <dbReference type="Proteomes" id="UP000548787"/>
    </source>
</evidence>